<feature type="binding site" evidence="3">
    <location>
        <begin position="15"/>
        <end position="22"/>
    </location>
    <ligand>
        <name>substrate</name>
    </ligand>
</feature>
<dbReference type="InterPro" id="IPR051695">
    <property type="entry name" value="Phosphoglycerate_Mutase"/>
</dbReference>
<dbReference type="InterPro" id="IPR029033">
    <property type="entry name" value="His_PPase_superfam"/>
</dbReference>
<dbReference type="Proteomes" id="UP001212152">
    <property type="component" value="Unassembled WGS sequence"/>
</dbReference>
<feature type="region of interest" description="Disordered" evidence="4">
    <location>
        <begin position="410"/>
        <end position="430"/>
    </location>
</feature>
<proteinExistence type="predicted"/>
<feature type="active site" description="Proton donor/acceptor" evidence="2">
    <location>
        <position position="92"/>
    </location>
</feature>
<protein>
    <recommendedName>
        <fullName evidence="7">Phosphoglycerate mutase-like protein</fullName>
    </recommendedName>
</protein>
<name>A0AAD5TKS3_9FUNG</name>
<dbReference type="GO" id="GO:0043456">
    <property type="term" value="P:regulation of pentose-phosphate shunt"/>
    <property type="evidence" value="ECO:0007669"/>
    <property type="project" value="TreeGrafter"/>
</dbReference>
<keyword evidence="6" id="KW-1185">Reference proteome</keyword>
<organism evidence="5 6">
    <name type="scientific">Geranomyces variabilis</name>
    <dbReference type="NCBI Taxonomy" id="109894"/>
    <lineage>
        <taxon>Eukaryota</taxon>
        <taxon>Fungi</taxon>
        <taxon>Fungi incertae sedis</taxon>
        <taxon>Chytridiomycota</taxon>
        <taxon>Chytridiomycota incertae sedis</taxon>
        <taxon>Chytridiomycetes</taxon>
        <taxon>Spizellomycetales</taxon>
        <taxon>Powellomycetaceae</taxon>
        <taxon>Geranomyces</taxon>
    </lineage>
</organism>
<gene>
    <name evidence="5" type="ORF">HDU87_002779</name>
</gene>
<dbReference type="Pfam" id="PF00300">
    <property type="entry name" value="His_Phos_1"/>
    <property type="match status" value="1"/>
</dbReference>
<sequence>MAPGRNLCLSVTIVRHAETDQNALVPRVLQGQSDNAINAVGMKQAELLAWRLKRDEFDHIYTSDLIRAKLTSYEIAKHHAKTPLAKDQRLREQDLGDLTGLAWPAAKQILKDEDRSFEDHVAEKGESNRRFKDRVVDFYTNLIECHLVEPHEQLLRASSSSDMLASIAAAEENANGRGGAPGSDGSLPSSSSQPHQSQSSSTSENGTSRGGGGGGGGGGLSASSTDSLAAAGANGNMSTRNPRNTPRMRKVNILLVTHGGWIQRLMEHLLEDLNFTPECELQHGFPKNTAAYKFTISKAYQPDGDYEWEGRVTLMNCVAHLAGMSKDLGASAAANASGVAAGIVGGIKSYVWQNGKSPAGSPVMLRKARARAMATADGGGVATGVSGRGGTSQGLAFNKKGLIQMFSQVGKPPGLPMPETSATRVKSLGW</sequence>
<feature type="binding site" evidence="3">
    <location>
        <position position="67"/>
    </location>
    <ligand>
        <name>substrate</name>
    </ligand>
</feature>
<feature type="region of interest" description="Disordered" evidence="4">
    <location>
        <begin position="173"/>
        <end position="246"/>
    </location>
</feature>
<reference evidence="5" key="1">
    <citation type="submission" date="2020-05" db="EMBL/GenBank/DDBJ databases">
        <title>Phylogenomic resolution of chytrid fungi.</title>
        <authorList>
            <person name="Stajich J.E."/>
            <person name="Amses K."/>
            <person name="Simmons R."/>
            <person name="Seto K."/>
            <person name="Myers J."/>
            <person name="Bonds A."/>
            <person name="Quandt C.A."/>
            <person name="Barry K."/>
            <person name="Liu P."/>
            <person name="Grigoriev I."/>
            <person name="Longcore J.E."/>
            <person name="James T.Y."/>
        </authorList>
    </citation>
    <scope>NUCLEOTIDE SEQUENCE</scope>
    <source>
        <strain evidence="5">JEL0379</strain>
    </source>
</reference>
<feature type="compositionally biased region" description="Low complexity" evidence="4">
    <location>
        <begin position="183"/>
        <end position="207"/>
    </location>
</feature>
<accession>A0AAD5TKS3</accession>
<evidence type="ECO:0000256" key="1">
    <source>
        <dbReference type="ARBA" id="ARBA00022801"/>
    </source>
</evidence>
<dbReference type="GO" id="GO:0045820">
    <property type="term" value="P:negative regulation of glycolytic process"/>
    <property type="evidence" value="ECO:0007669"/>
    <property type="project" value="TreeGrafter"/>
</dbReference>
<keyword evidence="1" id="KW-0378">Hydrolase</keyword>
<dbReference type="EMBL" id="JADGJQ010000020">
    <property type="protein sequence ID" value="KAJ3179573.1"/>
    <property type="molecule type" value="Genomic_DNA"/>
</dbReference>
<feature type="compositionally biased region" description="Polar residues" evidence="4">
    <location>
        <begin position="235"/>
        <end position="244"/>
    </location>
</feature>
<evidence type="ECO:0000256" key="3">
    <source>
        <dbReference type="PIRSR" id="PIRSR613078-2"/>
    </source>
</evidence>
<evidence type="ECO:0000313" key="6">
    <source>
        <dbReference type="Proteomes" id="UP001212152"/>
    </source>
</evidence>
<feature type="compositionally biased region" description="Low complexity" evidence="4">
    <location>
        <begin position="221"/>
        <end position="233"/>
    </location>
</feature>
<evidence type="ECO:0000313" key="5">
    <source>
        <dbReference type="EMBL" id="KAJ3179573.1"/>
    </source>
</evidence>
<dbReference type="PANTHER" id="PTHR46517:SF1">
    <property type="entry name" value="FRUCTOSE-2,6-BISPHOSPHATASE TIGAR"/>
    <property type="match status" value="1"/>
</dbReference>
<feature type="active site" description="Tele-phosphohistidine intermediate" evidence="2">
    <location>
        <position position="16"/>
    </location>
</feature>
<dbReference type="Gene3D" id="3.40.50.1240">
    <property type="entry name" value="Phosphoglycerate mutase-like"/>
    <property type="match status" value="1"/>
</dbReference>
<dbReference type="SUPFAM" id="SSF53254">
    <property type="entry name" value="Phosphoglycerate mutase-like"/>
    <property type="match status" value="1"/>
</dbReference>
<feature type="compositionally biased region" description="Gly residues" evidence="4">
    <location>
        <begin position="208"/>
        <end position="220"/>
    </location>
</feature>
<evidence type="ECO:0000256" key="4">
    <source>
        <dbReference type="SAM" id="MobiDB-lite"/>
    </source>
</evidence>
<dbReference type="InterPro" id="IPR013078">
    <property type="entry name" value="His_Pase_superF_clade-1"/>
</dbReference>
<dbReference type="PANTHER" id="PTHR46517">
    <property type="entry name" value="FRUCTOSE-2,6-BISPHOSPHATASE TIGAR"/>
    <property type="match status" value="1"/>
</dbReference>
<comment type="caution">
    <text evidence="5">The sequence shown here is derived from an EMBL/GenBank/DDBJ whole genome shotgun (WGS) entry which is preliminary data.</text>
</comment>
<dbReference type="GO" id="GO:0005829">
    <property type="term" value="C:cytosol"/>
    <property type="evidence" value="ECO:0007669"/>
    <property type="project" value="TreeGrafter"/>
</dbReference>
<dbReference type="GO" id="GO:0004331">
    <property type="term" value="F:fructose-2,6-bisphosphate 2-phosphatase activity"/>
    <property type="evidence" value="ECO:0007669"/>
    <property type="project" value="TreeGrafter"/>
</dbReference>
<evidence type="ECO:0000256" key="2">
    <source>
        <dbReference type="PIRSR" id="PIRSR613078-1"/>
    </source>
</evidence>
<dbReference type="AlphaFoldDB" id="A0AAD5TKS3"/>
<dbReference type="SMART" id="SM00855">
    <property type="entry name" value="PGAM"/>
    <property type="match status" value="1"/>
</dbReference>
<evidence type="ECO:0008006" key="7">
    <source>
        <dbReference type="Google" id="ProtNLM"/>
    </source>
</evidence>
<dbReference type="CDD" id="cd07067">
    <property type="entry name" value="HP_PGM_like"/>
    <property type="match status" value="1"/>
</dbReference>